<dbReference type="AlphaFoldDB" id="A0A4R1QMZ7"/>
<dbReference type="EMBL" id="SLUL01000008">
    <property type="protein sequence ID" value="TCL48830.1"/>
    <property type="molecule type" value="Genomic_DNA"/>
</dbReference>
<dbReference type="Pfam" id="PF06691">
    <property type="entry name" value="DUF1189"/>
    <property type="match status" value="1"/>
</dbReference>
<keyword evidence="1" id="KW-0812">Transmembrane</keyword>
<sequence length="267" mass="30116">MNMDDCKRVCESMTMFKQLFVSLYSPVHIARFRFQKIGKAIGYVFFLTFIAALPMGAYFAVSLNKTIVNASELLKDELPPFEIIDGKLVSSATEPIEIFKPGLTIVFDSTGTLTKDDVERYPNAIGLLQKEAVLVANTHAQYYSYAMLQDRQINAEDIHAFIRTVQSLLPVIIPVSFLVLYLFTSATKFVHITILAFIGLILKGTLNKRGNYRQMWTLSAYSITLSTVFFTIMESLQIVVPYAVALDWFVSITVLLLVIKELPSLKQ</sequence>
<feature type="transmembrane region" description="Helical" evidence="1">
    <location>
        <begin position="40"/>
        <end position="61"/>
    </location>
</feature>
<feature type="transmembrane region" description="Helical" evidence="1">
    <location>
        <begin position="239"/>
        <end position="259"/>
    </location>
</feature>
<keyword evidence="3" id="KW-1185">Reference proteome</keyword>
<feature type="transmembrane region" description="Helical" evidence="1">
    <location>
        <begin position="189"/>
        <end position="206"/>
    </location>
</feature>
<keyword evidence="1" id="KW-0472">Membrane</keyword>
<evidence type="ECO:0000256" key="1">
    <source>
        <dbReference type="SAM" id="Phobius"/>
    </source>
</evidence>
<proteinExistence type="predicted"/>
<accession>A0A4R1QMZ7</accession>
<dbReference type="Proteomes" id="UP000295658">
    <property type="component" value="Unassembled WGS sequence"/>
</dbReference>
<evidence type="ECO:0000313" key="3">
    <source>
        <dbReference type="Proteomes" id="UP000295658"/>
    </source>
</evidence>
<feature type="transmembrane region" description="Helical" evidence="1">
    <location>
        <begin position="215"/>
        <end position="233"/>
    </location>
</feature>
<name>A0A4R1QMZ7_9BACL</name>
<keyword evidence="1" id="KW-1133">Transmembrane helix</keyword>
<evidence type="ECO:0000313" key="2">
    <source>
        <dbReference type="EMBL" id="TCL48830.1"/>
    </source>
</evidence>
<dbReference type="InterPro" id="IPR009574">
    <property type="entry name" value="DUF1189"/>
</dbReference>
<organism evidence="2 3">
    <name type="scientific">Thermolongibacillus altinsuensis</name>
    <dbReference type="NCBI Taxonomy" id="575256"/>
    <lineage>
        <taxon>Bacteria</taxon>
        <taxon>Bacillati</taxon>
        <taxon>Bacillota</taxon>
        <taxon>Bacilli</taxon>
        <taxon>Bacillales</taxon>
        <taxon>Anoxybacillaceae</taxon>
        <taxon>Thermolongibacillus</taxon>
    </lineage>
</organism>
<protein>
    <submittedName>
        <fullName evidence="2">Uncharacterized protein DUF1189</fullName>
    </submittedName>
</protein>
<comment type="caution">
    <text evidence="2">The sequence shown here is derived from an EMBL/GenBank/DDBJ whole genome shotgun (WGS) entry which is preliminary data.</text>
</comment>
<gene>
    <name evidence="2" type="ORF">EDD69_10888</name>
</gene>
<reference evidence="2 3" key="1">
    <citation type="submission" date="2019-03" db="EMBL/GenBank/DDBJ databases">
        <title>Genomic Encyclopedia of Type Strains, Phase IV (KMG-IV): sequencing the most valuable type-strain genomes for metagenomic binning, comparative biology and taxonomic classification.</title>
        <authorList>
            <person name="Goeker M."/>
        </authorList>
    </citation>
    <scope>NUCLEOTIDE SEQUENCE [LARGE SCALE GENOMIC DNA]</scope>
    <source>
        <strain evidence="2 3">DSM 24979</strain>
    </source>
</reference>